<keyword evidence="8 10" id="KW-0472">Membrane</keyword>
<evidence type="ECO:0000313" key="14">
    <source>
        <dbReference type="Proteomes" id="UP000693970"/>
    </source>
</evidence>
<evidence type="ECO:0000256" key="8">
    <source>
        <dbReference type="ARBA" id="ARBA00023136"/>
    </source>
</evidence>
<dbReference type="GO" id="GO:0016798">
    <property type="term" value="F:hydrolase activity, acting on glycosyl bonds"/>
    <property type="evidence" value="ECO:0007669"/>
    <property type="project" value="InterPro"/>
</dbReference>
<dbReference type="GO" id="GO:0000139">
    <property type="term" value="C:Golgi membrane"/>
    <property type="evidence" value="ECO:0007669"/>
    <property type="project" value="UniProtKB-SubCell"/>
</dbReference>
<sequence>MTKKFERPLYPLASWTDTVCSEEDNAGRSASFASNDDIEYCLRLDEDNDYWEANPKSRLSSLRRIDRWVVEEEHGKDSNRGDGGDIVSCWNRKQWTRKWSMFVTLTLLLAGLLWATVYLGVRNARMRRGKSGNPVVEGDQPIGMDINDKEEPSGTSPPWADTNDPTIEESSPSVYPTQAIQATVPPTENQSDQPSQSPTLSPTPSLTPTPPVEQPPTIIPTDQINIYDTVSPVPPPQEQNNEVSEDPLVSPEAPSSSMEQIVVLHPNEFLEAGQFRSSPNGQYRVEVTNGGDLVLTHEGDIDRRTIWSTKTAGNGVRLYLQTDGNVLLRNAAKATLWSSETHGYPGARLIITDSGKLSLQNENFSPTQTSSSSEVSTAIWMDGVPRSVYRGPPPSTEELQYPVRGIFYYPWYPQTWTVNGHQARFDAALGMYSSSDPEVARVHVDAMEYAHIDLSIASWWGPDTHLDKARLTMLMDQTIAMNSRLKWSVYHEGERELNPTAGEIRADLDYLKKWFVWHEAWAHKNGKPVIFVYNEAGCDVANRWKEASNGEWYVVLKLFPGFLNCPSQPDSWHQYGCGEVDGTIHNPGHSFVLSPGFWRADIDVPLLPRVTQDTFCKNTERMVASGEQWQLIVSFNEAGEGTMIENSPQWPSDSGYGQYLDCLNTYS</sequence>
<dbReference type="SMART" id="SM00108">
    <property type="entry name" value="B_lectin"/>
    <property type="match status" value="1"/>
</dbReference>
<gene>
    <name evidence="13" type="ORF">IV203_016363</name>
    <name evidence="12" type="ORF">IV203_017419</name>
</gene>
<evidence type="ECO:0000256" key="4">
    <source>
        <dbReference type="ARBA" id="ARBA00022801"/>
    </source>
</evidence>
<keyword evidence="3 10" id="KW-0812">Transmembrane</keyword>
<dbReference type="AlphaFoldDB" id="A0A9K3KRA1"/>
<evidence type="ECO:0000256" key="5">
    <source>
        <dbReference type="ARBA" id="ARBA00022968"/>
    </source>
</evidence>
<keyword evidence="5" id="KW-0735">Signal-anchor</keyword>
<name>A0A9K3KRA1_9STRA</name>
<proteinExistence type="inferred from homology"/>
<evidence type="ECO:0000256" key="9">
    <source>
        <dbReference type="SAM" id="MobiDB-lite"/>
    </source>
</evidence>
<evidence type="ECO:0000256" key="10">
    <source>
        <dbReference type="SAM" id="Phobius"/>
    </source>
</evidence>
<evidence type="ECO:0000313" key="13">
    <source>
        <dbReference type="EMBL" id="KAG7347658.1"/>
    </source>
</evidence>
<evidence type="ECO:0000256" key="7">
    <source>
        <dbReference type="ARBA" id="ARBA00023034"/>
    </source>
</evidence>
<evidence type="ECO:0000256" key="3">
    <source>
        <dbReference type="ARBA" id="ARBA00022692"/>
    </source>
</evidence>
<dbReference type="OrthoDB" id="43596at2759"/>
<comment type="caution">
    <text evidence="13">The sequence shown here is derived from an EMBL/GenBank/DDBJ whole genome shotgun (WGS) entry which is preliminary data.</text>
</comment>
<evidence type="ECO:0000256" key="2">
    <source>
        <dbReference type="ARBA" id="ARBA00009559"/>
    </source>
</evidence>
<protein>
    <submittedName>
        <fullName evidence="13">Glycosyl hydrolase family 99 protein</fullName>
    </submittedName>
</protein>
<keyword evidence="14" id="KW-1185">Reference proteome</keyword>
<dbReference type="Pfam" id="PF16317">
    <property type="entry name" value="Glyco_hydro_99"/>
    <property type="match status" value="1"/>
</dbReference>
<feature type="region of interest" description="Disordered" evidence="9">
    <location>
        <begin position="128"/>
        <end position="256"/>
    </location>
</feature>
<reference evidence="13" key="1">
    <citation type="journal article" date="2021" name="Sci. Rep.">
        <title>Diploid genomic architecture of Nitzschia inconspicua, an elite biomass production diatom.</title>
        <authorList>
            <person name="Oliver A."/>
            <person name="Podell S."/>
            <person name="Pinowska A."/>
            <person name="Traller J.C."/>
            <person name="Smith S.R."/>
            <person name="McClure R."/>
            <person name="Beliaev A."/>
            <person name="Bohutskyi P."/>
            <person name="Hill E.A."/>
            <person name="Rabines A."/>
            <person name="Zheng H."/>
            <person name="Allen L.Z."/>
            <person name="Kuo A."/>
            <person name="Grigoriev I.V."/>
            <person name="Allen A.E."/>
            <person name="Hazlebeck D."/>
            <person name="Allen E.E."/>
        </authorList>
    </citation>
    <scope>NUCLEOTIDE SEQUENCE</scope>
    <source>
        <strain evidence="13">Hildebrandi</strain>
    </source>
</reference>
<evidence type="ECO:0000259" key="11">
    <source>
        <dbReference type="PROSITE" id="PS50927"/>
    </source>
</evidence>
<feature type="transmembrane region" description="Helical" evidence="10">
    <location>
        <begin position="101"/>
        <end position="121"/>
    </location>
</feature>
<keyword evidence="4 13" id="KW-0378">Hydrolase</keyword>
<feature type="domain" description="Bulb-type lectin" evidence="11">
    <location>
        <begin position="261"/>
        <end position="372"/>
    </location>
</feature>
<dbReference type="EMBL" id="JAGRRH010000099">
    <property type="protein sequence ID" value="KAG7336970.1"/>
    <property type="molecule type" value="Genomic_DNA"/>
</dbReference>
<dbReference type="InterPro" id="IPR001480">
    <property type="entry name" value="Bulb-type_lectin_dom"/>
</dbReference>
<comment type="subcellular location">
    <subcellularLocation>
        <location evidence="1">Golgi apparatus membrane</location>
        <topology evidence="1">Single-pass type II membrane protein</topology>
    </subcellularLocation>
</comment>
<evidence type="ECO:0000256" key="1">
    <source>
        <dbReference type="ARBA" id="ARBA00004323"/>
    </source>
</evidence>
<dbReference type="InterPro" id="IPR026071">
    <property type="entry name" value="Glyco_Hydrolase_99"/>
</dbReference>
<dbReference type="EMBL" id="JAGRRH010000020">
    <property type="protein sequence ID" value="KAG7347658.1"/>
    <property type="molecule type" value="Genomic_DNA"/>
</dbReference>
<comment type="similarity">
    <text evidence="2">Belongs to the glycosyl hydrolase 99 family.</text>
</comment>
<accession>A0A9K3KRA1</accession>
<evidence type="ECO:0000256" key="6">
    <source>
        <dbReference type="ARBA" id="ARBA00022989"/>
    </source>
</evidence>
<dbReference type="Proteomes" id="UP000693970">
    <property type="component" value="Unassembled WGS sequence"/>
</dbReference>
<reference evidence="13" key="2">
    <citation type="submission" date="2021-04" db="EMBL/GenBank/DDBJ databases">
        <authorList>
            <person name="Podell S."/>
        </authorList>
    </citation>
    <scope>NUCLEOTIDE SEQUENCE</scope>
    <source>
        <strain evidence="13">Hildebrandi</strain>
    </source>
</reference>
<feature type="compositionally biased region" description="Low complexity" evidence="9">
    <location>
        <begin position="193"/>
        <end position="204"/>
    </location>
</feature>
<feature type="compositionally biased region" description="Polar residues" evidence="9">
    <location>
        <begin position="163"/>
        <end position="192"/>
    </location>
</feature>
<keyword evidence="7" id="KW-0333">Golgi apparatus</keyword>
<dbReference type="PROSITE" id="PS50927">
    <property type="entry name" value="BULB_LECTIN"/>
    <property type="match status" value="1"/>
</dbReference>
<organism evidence="13 14">
    <name type="scientific">Nitzschia inconspicua</name>
    <dbReference type="NCBI Taxonomy" id="303405"/>
    <lineage>
        <taxon>Eukaryota</taxon>
        <taxon>Sar</taxon>
        <taxon>Stramenopiles</taxon>
        <taxon>Ochrophyta</taxon>
        <taxon>Bacillariophyta</taxon>
        <taxon>Bacillariophyceae</taxon>
        <taxon>Bacillariophycidae</taxon>
        <taxon>Bacillariales</taxon>
        <taxon>Bacillariaceae</taxon>
        <taxon>Nitzschia</taxon>
    </lineage>
</organism>
<keyword evidence="6 10" id="KW-1133">Transmembrane helix</keyword>
<feature type="compositionally biased region" description="Pro residues" evidence="9">
    <location>
        <begin position="205"/>
        <end position="218"/>
    </location>
</feature>
<evidence type="ECO:0000313" key="12">
    <source>
        <dbReference type="EMBL" id="KAG7336970.1"/>
    </source>
</evidence>